<gene>
    <name evidence="4" type="ORF">IX84_01980</name>
</gene>
<organism evidence="4 5">
    <name type="scientific">Phaeodactylibacter xiamenensis</name>
    <dbReference type="NCBI Taxonomy" id="1524460"/>
    <lineage>
        <taxon>Bacteria</taxon>
        <taxon>Pseudomonadati</taxon>
        <taxon>Bacteroidota</taxon>
        <taxon>Saprospiria</taxon>
        <taxon>Saprospirales</taxon>
        <taxon>Haliscomenobacteraceae</taxon>
        <taxon>Phaeodactylibacter</taxon>
    </lineage>
</organism>
<dbReference type="GO" id="GO:0004040">
    <property type="term" value="F:amidase activity"/>
    <property type="evidence" value="ECO:0007669"/>
    <property type="project" value="InterPro"/>
</dbReference>
<protein>
    <recommendedName>
        <fullName evidence="3">Mannosyl-glycoprotein endo-beta-N-acetylglucosamidase-like domain-containing protein</fullName>
    </recommendedName>
</protein>
<dbReference type="PANTHER" id="PTHR33308">
    <property type="entry name" value="PEPTIDOGLYCAN HYDROLASE FLGJ"/>
    <property type="match status" value="1"/>
</dbReference>
<dbReference type="OrthoDB" id="1494019at2"/>
<name>A0A098SF31_9BACT</name>
<feature type="domain" description="Mannosyl-glycoprotein endo-beta-N-acetylglucosamidase-like" evidence="3">
    <location>
        <begin position="138"/>
        <end position="265"/>
    </location>
</feature>
<sequence>MPTYQQHKYAVREKEQTAARQPRQEKVLSRSSRSAIHLPTLQELLHKLGIGLQKLFTALRFRFHQATGGTLSEVRLPWFKIALAAIAFFILTQKNIQFSINMKSPMSGFSDDREADGQAEQMSLAQPISLRKSAPHLPTLSKNQVEAYVERFGKVAQAEQDKYGIPASLKMAQAILESHAGLSEAAKSRHNHFGAPLANRIFDSAWENWRAHSLMLVRYFPELAGQHAPAADWAAALQQSDLVSDKNYAKKLMAAIHQYQLDELD</sequence>
<evidence type="ECO:0000256" key="1">
    <source>
        <dbReference type="ARBA" id="ARBA00022801"/>
    </source>
</evidence>
<keyword evidence="5" id="KW-1185">Reference proteome</keyword>
<dbReference type="Pfam" id="PF01832">
    <property type="entry name" value="Glucosaminidase"/>
    <property type="match status" value="1"/>
</dbReference>
<dbReference type="InterPro" id="IPR051056">
    <property type="entry name" value="Glycosyl_Hydrolase_73"/>
</dbReference>
<dbReference type="InterPro" id="IPR002901">
    <property type="entry name" value="MGlyc_endo_b_GlcNAc-like_dom"/>
</dbReference>
<dbReference type="EMBL" id="JPOS01000004">
    <property type="protein sequence ID" value="KGE89567.1"/>
    <property type="molecule type" value="Genomic_DNA"/>
</dbReference>
<feature type="compositionally biased region" description="Basic and acidic residues" evidence="2">
    <location>
        <begin position="10"/>
        <end position="28"/>
    </location>
</feature>
<dbReference type="RefSeq" id="WP_044216100.1">
    <property type="nucleotide sequence ID" value="NZ_JBKAGJ010000005.1"/>
</dbReference>
<reference evidence="4 5" key="1">
    <citation type="journal article" date="2014" name="Int. J. Syst. Evol. Microbiol.">
        <title>Phaeodactylibacter xiamenensis gen. nov., sp. nov., a member of the family Saprospiraceae isolated from the marine alga Phaeodactylum tricornutum.</title>
        <authorList>
            <person name="Chen Z.Jr."/>
            <person name="Lei X."/>
            <person name="Lai Q."/>
            <person name="Li Y."/>
            <person name="Zhang B."/>
            <person name="Zhang J."/>
            <person name="Zhang H."/>
            <person name="Yang L."/>
            <person name="Zheng W."/>
            <person name="Tian Y."/>
            <person name="Yu Z."/>
            <person name="Xu H.Jr."/>
            <person name="Zheng T."/>
        </authorList>
    </citation>
    <scope>NUCLEOTIDE SEQUENCE [LARGE SCALE GENOMIC DNA]</scope>
    <source>
        <strain evidence="4 5">KD52</strain>
    </source>
</reference>
<dbReference type="STRING" id="1524460.IX84_01980"/>
<dbReference type="SMART" id="SM00047">
    <property type="entry name" value="LYZ2"/>
    <property type="match status" value="1"/>
</dbReference>
<dbReference type="AlphaFoldDB" id="A0A098SF31"/>
<evidence type="ECO:0000313" key="5">
    <source>
        <dbReference type="Proteomes" id="UP000029736"/>
    </source>
</evidence>
<accession>A0A098SF31</accession>
<comment type="caution">
    <text evidence="4">The sequence shown here is derived from an EMBL/GenBank/DDBJ whole genome shotgun (WGS) entry which is preliminary data.</text>
</comment>
<feature type="region of interest" description="Disordered" evidence="2">
    <location>
        <begin position="10"/>
        <end position="31"/>
    </location>
</feature>
<dbReference type="PANTHER" id="PTHR33308:SF9">
    <property type="entry name" value="PEPTIDOGLYCAN HYDROLASE FLGJ"/>
    <property type="match status" value="1"/>
</dbReference>
<dbReference type="Gene3D" id="1.10.530.10">
    <property type="match status" value="1"/>
</dbReference>
<dbReference type="Proteomes" id="UP000029736">
    <property type="component" value="Unassembled WGS sequence"/>
</dbReference>
<evidence type="ECO:0000313" key="4">
    <source>
        <dbReference type="EMBL" id="KGE89567.1"/>
    </source>
</evidence>
<proteinExistence type="predicted"/>
<evidence type="ECO:0000256" key="2">
    <source>
        <dbReference type="SAM" id="MobiDB-lite"/>
    </source>
</evidence>
<evidence type="ECO:0000259" key="3">
    <source>
        <dbReference type="SMART" id="SM00047"/>
    </source>
</evidence>
<keyword evidence="1" id="KW-0378">Hydrolase</keyword>